<gene>
    <name evidence="11" type="ORF">Zmor_011501</name>
</gene>
<dbReference type="PROSITE" id="PS00018">
    <property type="entry name" value="EF_HAND_1"/>
    <property type="match status" value="1"/>
</dbReference>
<dbReference type="InterPro" id="IPR018247">
    <property type="entry name" value="EF_Hand_1_Ca_BS"/>
</dbReference>
<evidence type="ECO:0000256" key="1">
    <source>
        <dbReference type="ARBA" id="ARBA00004651"/>
    </source>
</evidence>
<keyword evidence="8 10" id="KW-0675">Receptor</keyword>
<dbReference type="EMBL" id="JALNTZ010000003">
    <property type="protein sequence ID" value="KAJ3659835.1"/>
    <property type="molecule type" value="Genomic_DNA"/>
</dbReference>
<keyword evidence="9 10" id="KW-0807">Transducer</keyword>
<dbReference type="Proteomes" id="UP001168821">
    <property type="component" value="Unassembled WGS sequence"/>
</dbReference>
<accession>A0AA38IMY9</accession>
<comment type="caution">
    <text evidence="10">Lacks conserved residue(s) required for the propagation of feature annotation.</text>
</comment>
<evidence type="ECO:0000256" key="8">
    <source>
        <dbReference type="ARBA" id="ARBA00023170"/>
    </source>
</evidence>
<feature type="transmembrane region" description="Helical" evidence="10">
    <location>
        <begin position="275"/>
        <end position="293"/>
    </location>
</feature>
<feature type="transmembrane region" description="Helical" evidence="10">
    <location>
        <begin position="68"/>
        <end position="86"/>
    </location>
</feature>
<name>A0AA38IMY9_9CUCU</name>
<comment type="subcellular location">
    <subcellularLocation>
        <location evidence="1 10">Cell membrane</location>
        <topology evidence="1 10">Multi-pass membrane protein</topology>
    </subcellularLocation>
</comment>
<dbReference type="GO" id="GO:0004984">
    <property type="term" value="F:olfactory receptor activity"/>
    <property type="evidence" value="ECO:0007669"/>
    <property type="project" value="InterPro"/>
</dbReference>
<keyword evidence="4 10" id="KW-0812">Transmembrane</keyword>
<sequence length="376" mass="43393">MFNKFFKSFQPLSDDVLSLIYFLGLEIFENRLFIIVQIFILVLHVLLTLFDTYFFVIEFSMEFLIKYVSTYLAVVAVTINFATILCKRYAVRKFAEAFQCYKVGFHNIALKAKGSIFRESRDCILRESKNANNFVKAHLVLVLITGILIIPIGEERDTHFSVVLFEKYYPLYVIEGIYFLSFSIIAYVSVRLAYNILYSVLHAKFQVYMLLDYIKGIVDDYEDTDDSNLLESEEYQSVVKERLNEMILKINTLIKMVNMGSDLAKHFIPTMATSGVLMGLSVMSFMSALIIYVHSGQQLENETEVICDAIYNIRWLSFNLSNRKTILISLINAQNPLKLRFTGGIACNYEPGMKIYKNLYSFAAVMGRLSEVRQIK</sequence>
<keyword evidence="3 10" id="KW-0716">Sensory transduction</keyword>
<keyword evidence="7 10" id="KW-0472">Membrane</keyword>
<evidence type="ECO:0000256" key="4">
    <source>
        <dbReference type="ARBA" id="ARBA00022692"/>
    </source>
</evidence>
<protein>
    <recommendedName>
        <fullName evidence="10">Odorant receptor</fullName>
    </recommendedName>
</protein>
<dbReference type="PANTHER" id="PTHR21137:SF35">
    <property type="entry name" value="ODORANT RECEPTOR 19A-RELATED"/>
    <property type="match status" value="1"/>
</dbReference>
<dbReference type="PANTHER" id="PTHR21137">
    <property type="entry name" value="ODORANT RECEPTOR"/>
    <property type="match status" value="1"/>
</dbReference>
<evidence type="ECO:0000313" key="12">
    <source>
        <dbReference type="Proteomes" id="UP001168821"/>
    </source>
</evidence>
<evidence type="ECO:0000256" key="5">
    <source>
        <dbReference type="ARBA" id="ARBA00022725"/>
    </source>
</evidence>
<evidence type="ECO:0000256" key="6">
    <source>
        <dbReference type="ARBA" id="ARBA00022989"/>
    </source>
</evidence>
<evidence type="ECO:0000256" key="10">
    <source>
        <dbReference type="RuleBase" id="RU351113"/>
    </source>
</evidence>
<organism evidence="11 12">
    <name type="scientific">Zophobas morio</name>
    <dbReference type="NCBI Taxonomy" id="2755281"/>
    <lineage>
        <taxon>Eukaryota</taxon>
        <taxon>Metazoa</taxon>
        <taxon>Ecdysozoa</taxon>
        <taxon>Arthropoda</taxon>
        <taxon>Hexapoda</taxon>
        <taxon>Insecta</taxon>
        <taxon>Pterygota</taxon>
        <taxon>Neoptera</taxon>
        <taxon>Endopterygota</taxon>
        <taxon>Coleoptera</taxon>
        <taxon>Polyphaga</taxon>
        <taxon>Cucujiformia</taxon>
        <taxon>Tenebrionidae</taxon>
        <taxon>Zophobas</taxon>
    </lineage>
</organism>
<evidence type="ECO:0000256" key="9">
    <source>
        <dbReference type="ARBA" id="ARBA00023224"/>
    </source>
</evidence>
<evidence type="ECO:0000256" key="7">
    <source>
        <dbReference type="ARBA" id="ARBA00023136"/>
    </source>
</evidence>
<evidence type="ECO:0000313" key="11">
    <source>
        <dbReference type="EMBL" id="KAJ3659835.1"/>
    </source>
</evidence>
<feature type="transmembrane region" description="Helical" evidence="10">
    <location>
        <begin position="32"/>
        <end position="56"/>
    </location>
</feature>
<keyword evidence="6 10" id="KW-1133">Transmembrane helix</keyword>
<proteinExistence type="inferred from homology"/>
<keyword evidence="5 10" id="KW-0552">Olfaction</keyword>
<dbReference type="GO" id="GO:0005549">
    <property type="term" value="F:odorant binding"/>
    <property type="evidence" value="ECO:0007669"/>
    <property type="project" value="InterPro"/>
</dbReference>
<feature type="transmembrane region" description="Helical" evidence="10">
    <location>
        <begin position="172"/>
        <end position="194"/>
    </location>
</feature>
<comment type="similarity">
    <text evidence="10">Belongs to the insect chemoreceptor superfamily. Heteromeric odorant receptor channel (TC 1.A.69) family.</text>
</comment>
<reference evidence="11" key="1">
    <citation type="journal article" date="2023" name="G3 (Bethesda)">
        <title>Whole genome assemblies of Zophobas morio and Tenebrio molitor.</title>
        <authorList>
            <person name="Kaur S."/>
            <person name="Stinson S.A."/>
            <person name="diCenzo G.C."/>
        </authorList>
    </citation>
    <scope>NUCLEOTIDE SEQUENCE</scope>
    <source>
        <strain evidence="11">QUZm001</strain>
    </source>
</reference>
<dbReference type="GO" id="GO:0007165">
    <property type="term" value="P:signal transduction"/>
    <property type="evidence" value="ECO:0007669"/>
    <property type="project" value="UniProtKB-KW"/>
</dbReference>
<dbReference type="Pfam" id="PF02949">
    <property type="entry name" value="7tm_6"/>
    <property type="match status" value="1"/>
</dbReference>
<dbReference type="AlphaFoldDB" id="A0AA38IMY9"/>
<evidence type="ECO:0000256" key="3">
    <source>
        <dbReference type="ARBA" id="ARBA00022606"/>
    </source>
</evidence>
<feature type="transmembrane region" description="Helical" evidence="10">
    <location>
        <begin position="134"/>
        <end position="152"/>
    </location>
</feature>
<comment type="caution">
    <text evidence="11">The sequence shown here is derived from an EMBL/GenBank/DDBJ whole genome shotgun (WGS) entry which is preliminary data.</text>
</comment>
<dbReference type="GO" id="GO:0005886">
    <property type="term" value="C:plasma membrane"/>
    <property type="evidence" value="ECO:0007669"/>
    <property type="project" value="UniProtKB-SubCell"/>
</dbReference>
<evidence type="ECO:0000256" key="2">
    <source>
        <dbReference type="ARBA" id="ARBA00022475"/>
    </source>
</evidence>
<keyword evidence="12" id="KW-1185">Reference proteome</keyword>
<dbReference type="InterPro" id="IPR004117">
    <property type="entry name" value="7tm6_olfct_rcpt"/>
</dbReference>
<keyword evidence="2" id="KW-1003">Cell membrane</keyword>